<keyword evidence="5" id="KW-0479">Metal-binding</keyword>
<dbReference type="CDD" id="cd00143">
    <property type="entry name" value="PP2Cc"/>
    <property type="match status" value="1"/>
</dbReference>
<reference evidence="14" key="1">
    <citation type="submission" date="2023-03" db="EMBL/GenBank/DDBJ databases">
        <title>Chromosome-scale reference genome and RAD-based genetic map of yellow starthistle (Centaurea solstitialis) reveal putative structural variation and QTLs associated with invader traits.</title>
        <authorList>
            <person name="Reatini B."/>
            <person name="Cang F.A."/>
            <person name="Jiang Q."/>
            <person name="Mckibben M.T.W."/>
            <person name="Barker M.S."/>
            <person name="Rieseberg L.H."/>
            <person name="Dlugosch K.M."/>
        </authorList>
    </citation>
    <scope>NUCLEOTIDE SEQUENCE</scope>
    <source>
        <strain evidence="14">CAN-66</strain>
        <tissue evidence="14">Leaf</tissue>
    </source>
</reference>
<evidence type="ECO:0000256" key="8">
    <source>
        <dbReference type="ARBA" id="ARBA00022912"/>
    </source>
</evidence>
<feature type="region of interest" description="Disordered" evidence="12">
    <location>
        <begin position="378"/>
        <end position="418"/>
    </location>
</feature>
<keyword evidence="8" id="KW-0904">Protein phosphatase</keyword>
<evidence type="ECO:0000256" key="5">
    <source>
        <dbReference type="ARBA" id="ARBA00022723"/>
    </source>
</evidence>
<dbReference type="InterPro" id="IPR001932">
    <property type="entry name" value="PPM-type_phosphatase-like_dom"/>
</dbReference>
<keyword evidence="6" id="KW-0378">Hydrolase</keyword>
<comment type="catalytic activity">
    <reaction evidence="10">
        <text>O-phospho-L-seryl-[protein] + H2O = L-seryl-[protein] + phosphate</text>
        <dbReference type="Rhea" id="RHEA:20629"/>
        <dbReference type="Rhea" id="RHEA-COMP:9863"/>
        <dbReference type="Rhea" id="RHEA-COMP:11604"/>
        <dbReference type="ChEBI" id="CHEBI:15377"/>
        <dbReference type="ChEBI" id="CHEBI:29999"/>
        <dbReference type="ChEBI" id="CHEBI:43474"/>
        <dbReference type="ChEBI" id="CHEBI:83421"/>
        <dbReference type="EC" id="3.1.3.16"/>
    </reaction>
</comment>
<evidence type="ECO:0000259" key="13">
    <source>
        <dbReference type="PROSITE" id="PS51746"/>
    </source>
</evidence>
<dbReference type="Proteomes" id="UP001172457">
    <property type="component" value="Chromosome 5"/>
</dbReference>
<evidence type="ECO:0000256" key="2">
    <source>
        <dbReference type="ARBA" id="ARBA00001946"/>
    </source>
</evidence>
<keyword evidence="9" id="KW-0464">Manganese</keyword>
<dbReference type="InterPro" id="IPR036457">
    <property type="entry name" value="PPM-type-like_dom_sf"/>
</dbReference>
<dbReference type="GO" id="GO:0046872">
    <property type="term" value="F:metal ion binding"/>
    <property type="evidence" value="ECO:0007669"/>
    <property type="project" value="UniProtKB-KW"/>
</dbReference>
<feature type="compositionally biased region" description="Polar residues" evidence="12">
    <location>
        <begin position="384"/>
        <end position="394"/>
    </location>
</feature>
<evidence type="ECO:0000256" key="7">
    <source>
        <dbReference type="ARBA" id="ARBA00022842"/>
    </source>
</evidence>
<name>A0AA38T2H5_9ASTR</name>
<dbReference type="AlphaFoldDB" id="A0AA38T2H5"/>
<evidence type="ECO:0000256" key="3">
    <source>
        <dbReference type="ARBA" id="ARBA00006702"/>
    </source>
</evidence>
<protein>
    <recommendedName>
        <fullName evidence="4">protein-serine/threonine phosphatase</fullName>
        <ecNumber evidence="4">3.1.3.16</ecNumber>
    </recommendedName>
</protein>
<gene>
    <name evidence="14" type="ORF">OSB04_021741</name>
</gene>
<organism evidence="14 15">
    <name type="scientific">Centaurea solstitialis</name>
    <name type="common">yellow star-thistle</name>
    <dbReference type="NCBI Taxonomy" id="347529"/>
    <lineage>
        <taxon>Eukaryota</taxon>
        <taxon>Viridiplantae</taxon>
        <taxon>Streptophyta</taxon>
        <taxon>Embryophyta</taxon>
        <taxon>Tracheophyta</taxon>
        <taxon>Spermatophyta</taxon>
        <taxon>Magnoliopsida</taxon>
        <taxon>eudicotyledons</taxon>
        <taxon>Gunneridae</taxon>
        <taxon>Pentapetalae</taxon>
        <taxon>asterids</taxon>
        <taxon>campanulids</taxon>
        <taxon>Asterales</taxon>
        <taxon>Asteraceae</taxon>
        <taxon>Carduoideae</taxon>
        <taxon>Cardueae</taxon>
        <taxon>Centaureinae</taxon>
        <taxon>Centaurea</taxon>
    </lineage>
</organism>
<dbReference type="SUPFAM" id="SSF81606">
    <property type="entry name" value="PP2C-like"/>
    <property type="match status" value="1"/>
</dbReference>
<evidence type="ECO:0000256" key="1">
    <source>
        <dbReference type="ARBA" id="ARBA00001936"/>
    </source>
</evidence>
<comment type="cofactor">
    <cofactor evidence="2">
        <name>Mg(2+)</name>
        <dbReference type="ChEBI" id="CHEBI:18420"/>
    </cofactor>
</comment>
<comment type="catalytic activity">
    <reaction evidence="11">
        <text>O-phospho-L-threonyl-[protein] + H2O = L-threonyl-[protein] + phosphate</text>
        <dbReference type="Rhea" id="RHEA:47004"/>
        <dbReference type="Rhea" id="RHEA-COMP:11060"/>
        <dbReference type="Rhea" id="RHEA-COMP:11605"/>
        <dbReference type="ChEBI" id="CHEBI:15377"/>
        <dbReference type="ChEBI" id="CHEBI:30013"/>
        <dbReference type="ChEBI" id="CHEBI:43474"/>
        <dbReference type="ChEBI" id="CHEBI:61977"/>
        <dbReference type="EC" id="3.1.3.16"/>
    </reaction>
</comment>
<keyword evidence="15" id="KW-1185">Reference proteome</keyword>
<dbReference type="EC" id="3.1.3.16" evidence="4"/>
<comment type="caution">
    <text evidence="14">The sequence shown here is derived from an EMBL/GenBank/DDBJ whole genome shotgun (WGS) entry which is preliminary data.</text>
</comment>
<proteinExistence type="inferred from homology"/>
<dbReference type="PROSITE" id="PS51746">
    <property type="entry name" value="PPM_2"/>
    <property type="match status" value="1"/>
</dbReference>
<accession>A0AA38T2H5</accession>
<comment type="cofactor">
    <cofactor evidence="1">
        <name>Mn(2+)</name>
        <dbReference type="ChEBI" id="CHEBI:29035"/>
    </cofactor>
</comment>
<sequence>MGCCVSTSSQSSCSSMSNEEIVSRPSCFELIMCGGRKKTRRMLSDHAGALQDMSSIPNRIFTNGKSRSSCIFTQQGRKGVNQDAMIVWEDFMAEDVTFCGVFDGHGPHGHLVARKVRDTLPSKLFSFLDSYESKKSKSTCCNLNSRSNGGDREVGTEDKTAALWRDAFLKSYKSMDKELRSHPSLDSFCSGSTAVTIVKQGSNLFMGSIGDSRAIMASNDSNDSLVAIQLTVDLKPDLPREAERIKRCKGRVFALQDEPEVSRVWLPFDDAPGLAMARAFGDFCLKEYGVISIPEFSHRLLTDRDKFIVLASDGVWDVLSNEEVIEIVSSVPTRSSAARTVVDSAAREWKTKYPTSRMDDCAVVCLFLDGKMDSESDCEEHGFSSASNQSGNAGESEDGQNSEPSLQRNCTVRPSDGNHEAGVVVAEDHGWSGLEGVTRVNSLVQLPRFSEEAPIV</sequence>
<evidence type="ECO:0000256" key="11">
    <source>
        <dbReference type="ARBA" id="ARBA00048336"/>
    </source>
</evidence>
<dbReference type="FunFam" id="3.60.40.10:FF:000026">
    <property type="entry name" value="probable protein phosphatase 2C 52"/>
    <property type="match status" value="1"/>
</dbReference>
<evidence type="ECO:0000256" key="6">
    <source>
        <dbReference type="ARBA" id="ARBA00022801"/>
    </source>
</evidence>
<evidence type="ECO:0000256" key="4">
    <source>
        <dbReference type="ARBA" id="ARBA00013081"/>
    </source>
</evidence>
<dbReference type="Pfam" id="PF00481">
    <property type="entry name" value="PP2C"/>
    <property type="match status" value="1"/>
</dbReference>
<comment type="similarity">
    <text evidence="3">Belongs to the PP2C family.</text>
</comment>
<dbReference type="EMBL" id="JARYMX010000005">
    <property type="protein sequence ID" value="KAJ9549198.1"/>
    <property type="molecule type" value="Genomic_DNA"/>
</dbReference>
<feature type="compositionally biased region" description="Polar residues" evidence="12">
    <location>
        <begin position="401"/>
        <end position="412"/>
    </location>
</feature>
<evidence type="ECO:0000256" key="10">
    <source>
        <dbReference type="ARBA" id="ARBA00047761"/>
    </source>
</evidence>
<dbReference type="Gene3D" id="3.60.40.10">
    <property type="entry name" value="PPM-type phosphatase domain"/>
    <property type="match status" value="1"/>
</dbReference>
<dbReference type="SMART" id="SM00332">
    <property type="entry name" value="PP2Cc"/>
    <property type="match status" value="1"/>
</dbReference>
<evidence type="ECO:0000256" key="9">
    <source>
        <dbReference type="ARBA" id="ARBA00023211"/>
    </source>
</evidence>
<evidence type="ECO:0000256" key="12">
    <source>
        <dbReference type="SAM" id="MobiDB-lite"/>
    </source>
</evidence>
<dbReference type="InterPro" id="IPR015655">
    <property type="entry name" value="PP2C"/>
</dbReference>
<evidence type="ECO:0000313" key="14">
    <source>
        <dbReference type="EMBL" id="KAJ9549198.1"/>
    </source>
</evidence>
<dbReference type="PANTHER" id="PTHR47992">
    <property type="entry name" value="PROTEIN PHOSPHATASE"/>
    <property type="match status" value="1"/>
</dbReference>
<feature type="domain" description="PPM-type phosphatase" evidence="13">
    <location>
        <begin position="68"/>
        <end position="368"/>
    </location>
</feature>
<keyword evidence="7" id="KW-0460">Magnesium</keyword>
<evidence type="ECO:0000313" key="15">
    <source>
        <dbReference type="Proteomes" id="UP001172457"/>
    </source>
</evidence>
<dbReference type="GO" id="GO:0004722">
    <property type="term" value="F:protein serine/threonine phosphatase activity"/>
    <property type="evidence" value="ECO:0007669"/>
    <property type="project" value="UniProtKB-EC"/>
</dbReference>